<dbReference type="EMBL" id="SDAM02005765">
    <property type="protein sequence ID" value="KAH6819885.1"/>
    <property type="molecule type" value="Genomic_DNA"/>
</dbReference>
<dbReference type="Pfam" id="PF03171">
    <property type="entry name" value="2OG-FeII_Oxy"/>
    <property type="match status" value="1"/>
</dbReference>
<sequence>MACEVLEMIAEELDMGARDIVNRLICDEKSDSCIRVNHYPPCPDLQTLSGRTLIRFGEHTDPQLISVLRSNNESSLQICNRDGAWISIPFDHTTIFFNVGDSLQFQIAVVDDIFRRAAFEREDNAVIVSDGKRRREFVQGIHMV</sequence>
<organism evidence="2 3">
    <name type="scientific">Perilla frutescens var. hirtella</name>
    <name type="common">Perilla citriodora</name>
    <name type="synonym">Perilla setoyensis</name>
    <dbReference type="NCBI Taxonomy" id="608512"/>
    <lineage>
        <taxon>Eukaryota</taxon>
        <taxon>Viridiplantae</taxon>
        <taxon>Streptophyta</taxon>
        <taxon>Embryophyta</taxon>
        <taxon>Tracheophyta</taxon>
        <taxon>Spermatophyta</taxon>
        <taxon>Magnoliopsida</taxon>
        <taxon>eudicotyledons</taxon>
        <taxon>Gunneridae</taxon>
        <taxon>Pentapetalae</taxon>
        <taxon>asterids</taxon>
        <taxon>lamiids</taxon>
        <taxon>Lamiales</taxon>
        <taxon>Lamiaceae</taxon>
        <taxon>Nepetoideae</taxon>
        <taxon>Elsholtzieae</taxon>
        <taxon>Perilla</taxon>
    </lineage>
</organism>
<dbReference type="Proteomes" id="UP001190926">
    <property type="component" value="Unassembled WGS sequence"/>
</dbReference>
<gene>
    <name evidence="2" type="ORF">C2S53_020723</name>
</gene>
<dbReference type="SUPFAM" id="SSF51197">
    <property type="entry name" value="Clavaminate synthase-like"/>
    <property type="match status" value="1"/>
</dbReference>
<evidence type="ECO:0000259" key="1">
    <source>
        <dbReference type="Pfam" id="PF03171"/>
    </source>
</evidence>
<feature type="domain" description="Isopenicillin N synthase-like Fe(2+) 2OG dioxygenase" evidence="1">
    <location>
        <begin position="31"/>
        <end position="105"/>
    </location>
</feature>
<dbReference type="Gene3D" id="2.60.120.330">
    <property type="entry name" value="B-lactam Antibiotic, Isopenicillin N Synthase, Chain"/>
    <property type="match status" value="1"/>
</dbReference>
<dbReference type="InterPro" id="IPR027443">
    <property type="entry name" value="IPNS-like_sf"/>
</dbReference>
<evidence type="ECO:0000313" key="3">
    <source>
        <dbReference type="Proteomes" id="UP001190926"/>
    </source>
</evidence>
<reference evidence="2 3" key="1">
    <citation type="journal article" date="2021" name="Nat. Commun.">
        <title>Incipient diploidization of the medicinal plant Perilla within 10,000 years.</title>
        <authorList>
            <person name="Zhang Y."/>
            <person name="Shen Q."/>
            <person name="Leng L."/>
            <person name="Zhang D."/>
            <person name="Chen S."/>
            <person name="Shi Y."/>
            <person name="Ning Z."/>
            <person name="Chen S."/>
        </authorList>
    </citation>
    <scope>NUCLEOTIDE SEQUENCE [LARGE SCALE GENOMIC DNA]</scope>
    <source>
        <strain evidence="3">cv. PC099</strain>
    </source>
</reference>
<dbReference type="PANTHER" id="PTHR47990">
    <property type="entry name" value="2-OXOGLUTARATE (2OG) AND FE(II)-DEPENDENT OXYGENASE SUPERFAMILY PROTEIN-RELATED"/>
    <property type="match status" value="1"/>
</dbReference>
<protein>
    <submittedName>
        <fullName evidence="2">Gibberellin 2-beta-dioxygenase</fullName>
    </submittedName>
</protein>
<dbReference type="InterPro" id="IPR050231">
    <property type="entry name" value="Iron_ascorbate_oxido_reductase"/>
</dbReference>
<proteinExistence type="predicted"/>
<dbReference type="AlphaFoldDB" id="A0AAD4IRE0"/>
<keyword evidence="3" id="KW-1185">Reference proteome</keyword>
<evidence type="ECO:0000313" key="2">
    <source>
        <dbReference type="EMBL" id="KAH6819885.1"/>
    </source>
</evidence>
<dbReference type="InterPro" id="IPR044861">
    <property type="entry name" value="IPNS-like_FE2OG_OXY"/>
</dbReference>
<accession>A0AAD4IRE0</accession>
<comment type="caution">
    <text evidence="2">The sequence shown here is derived from an EMBL/GenBank/DDBJ whole genome shotgun (WGS) entry which is preliminary data.</text>
</comment>
<name>A0AAD4IRE0_PERFH</name>